<name>A0A5B9NLZ8_9CAUD</name>
<dbReference type="EMBL" id="MN013090">
    <property type="protein sequence ID" value="QEG13852.1"/>
    <property type="molecule type" value="Genomic_DNA"/>
</dbReference>
<organism evidence="1 2">
    <name type="scientific">Erwinia phage vB_EamM_TropicalSun</name>
    <dbReference type="NCBI Taxonomy" id="2591372"/>
    <lineage>
        <taxon>Viruses</taxon>
        <taxon>Duplodnaviria</taxon>
        <taxon>Heunggongvirae</taxon>
        <taxon>Uroviricota</taxon>
        <taxon>Caudoviricetes</taxon>
        <taxon>Lindbergviridae</taxon>
        <taxon>Myosmarvirus</taxon>
        <taxon>Myosmarvirus myosmar</taxon>
    </lineage>
</organism>
<sequence length="117" mass="13225">MRVSSYKILHSTIDDGAIRRHNHLTQLRSKIMTDLYERLAPITGQQMDLHVILAMPSSSKHGHFILIEEFGIGDEAEVNSIGLVTEYQFELLCKVIGGEQTKTVNTQGVVRVEIKYD</sequence>
<protein>
    <submittedName>
        <fullName evidence="1">Uncharacterized protein</fullName>
    </submittedName>
</protein>
<dbReference type="Proteomes" id="UP000322055">
    <property type="component" value="Segment"/>
</dbReference>
<evidence type="ECO:0000313" key="2">
    <source>
        <dbReference type="Proteomes" id="UP000322055"/>
    </source>
</evidence>
<gene>
    <name evidence="1" type="ORF">TROPICALSUN_62</name>
</gene>
<accession>A0A5B9NLZ8</accession>
<proteinExistence type="predicted"/>
<evidence type="ECO:0000313" key="1">
    <source>
        <dbReference type="EMBL" id="QEG13852.1"/>
    </source>
</evidence>
<reference evidence="1 2" key="1">
    <citation type="submission" date="2019-06" db="EMBL/GenBank/DDBJ databases">
        <authorList>
            <person name="Handoko Y.A."/>
            <person name="Wardani A.K."/>
            <person name="Sutrisno A."/>
            <person name="Widjanarko S.B."/>
            <person name="Sharma R."/>
            <person name="Grose J.H."/>
        </authorList>
    </citation>
    <scope>NUCLEOTIDE SEQUENCE [LARGE SCALE GENOMIC DNA]</scope>
</reference>